<evidence type="ECO:0000256" key="4">
    <source>
        <dbReference type="ARBA" id="ARBA00022960"/>
    </source>
</evidence>
<dbReference type="PANTHER" id="PTHR47019:SF1">
    <property type="entry name" value="LIPID II FLIPPASE MURJ"/>
    <property type="match status" value="1"/>
</dbReference>
<dbReference type="GO" id="GO:0034204">
    <property type="term" value="P:lipid translocation"/>
    <property type="evidence" value="ECO:0007669"/>
    <property type="project" value="TreeGrafter"/>
</dbReference>
<keyword evidence="10 11" id="KW-0813">Transport</keyword>
<feature type="transmembrane region" description="Helical" evidence="10">
    <location>
        <begin position="390"/>
        <end position="409"/>
    </location>
</feature>
<dbReference type="EMBL" id="MTHD01000001">
    <property type="protein sequence ID" value="OMG56763.1"/>
    <property type="molecule type" value="Genomic_DNA"/>
</dbReference>
<evidence type="ECO:0000313" key="13">
    <source>
        <dbReference type="Proteomes" id="UP000187526"/>
    </source>
</evidence>
<reference evidence="12 13" key="1">
    <citation type="submission" date="2016-10" db="EMBL/GenBank/DDBJ databases">
        <title>Alkaliphiles isolated from bioreactors.</title>
        <authorList>
            <person name="Salah Z."/>
            <person name="Rout S.P."/>
            <person name="Humphreys P.N."/>
        </authorList>
    </citation>
    <scope>NUCLEOTIDE SEQUENCE [LARGE SCALE GENOMIC DNA]</scope>
    <source>
        <strain evidence="12 13">ZS02</strain>
    </source>
</reference>
<dbReference type="GO" id="GO:0071555">
    <property type="term" value="P:cell wall organization"/>
    <property type="evidence" value="ECO:0007669"/>
    <property type="project" value="UniProtKB-UniRule"/>
</dbReference>
<keyword evidence="10 11" id="KW-0961">Cell wall biogenesis/degradation</keyword>
<feature type="transmembrane region" description="Helical" evidence="10">
    <location>
        <begin position="90"/>
        <end position="114"/>
    </location>
</feature>
<keyword evidence="6 10" id="KW-1133">Transmembrane helix</keyword>
<feature type="transmembrane region" description="Helical" evidence="10">
    <location>
        <begin position="134"/>
        <end position="154"/>
    </location>
</feature>
<feature type="transmembrane region" description="Helical" evidence="10">
    <location>
        <begin position="485"/>
        <end position="503"/>
    </location>
</feature>
<keyword evidence="7 10" id="KW-0472">Membrane</keyword>
<dbReference type="Pfam" id="PF03023">
    <property type="entry name" value="MurJ"/>
    <property type="match status" value="1"/>
</dbReference>
<dbReference type="PANTHER" id="PTHR47019">
    <property type="entry name" value="LIPID II FLIPPASE MURJ"/>
    <property type="match status" value="1"/>
</dbReference>
<dbReference type="GO" id="GO:0009252">
    <property type="term" value="P:peptidoglycan biosynthetic process"/>
    <property type="evidence" value="ECO:0007669"/>
    <property type="project" value="UniProtKB-UniRule"/>
</dbReference>
<dbReference type="GO" id="GO:0008360">
    <property type="term" value="P:regulation of cell shape"/>
    <property type="evidence" value="ECO:0007669"/>
    <property type="project" value="UniProtKB-UniRule"/>
</dbReference>
<dbReference type="HAMAP" id="MF_02078">
    <property type="entry name" value="MurJ_MviN"/>
    <property type="match status" value="1"/>
</dbReference>
<proteinExistence type="inferred from homology"/>
<keyword evidence="10" id="KW-0997">Cell inner membrane</keyword>
<comment type="pathway">
    <text evidence="10">Cell wall biogenesis; peptidoglycan biosynthesis.</text>
</comment>
<keyword evidence="4 10" id="KW-0133">Cell shape</keyword>
<protein>
    <recommendedName>
        <fullName evidence="10">Probable lipid II flippase MurJ</fullName>
    </recommendedName>
</protein>
<dbReference type="NCBIfam" id="TIGR01695">
    <property type="entry name" value="murJ_mviN"/>
    <property type="match status" value="1"/>
</dbReference>
<evidence type="ECO:0000256" key="5">
    <source>
        <dbReference type="ARBA" id="ARBA00022984"/>
    </source>
</evidence>
<dbReference type="RefSeq" id="WP_076092227.1">
    <property type="nucleotide sequence ID" value="NZ_MTHD01000001.1"/>
</dbReference>
<dbReference type="InterPro" id="IPR004268">
    <property type="entry name" value="MurJ"/>
</dbReference>
<feature type="transmembrane region" description="Helical" evidence="10">
    <location>
        <begin position="236"/>
        <end position="258"/>
    </location>
</feature>
<dbReference type="GO" id="GO:0015648">
    <property type="term" value="F:lipid-linked peptidoglycan transporter activity"/>
    <property type="evidence" value="ECO:0007669"/>
    <property type="project" value="UniProtKB-UniRule"/>
</dbReference>
<organism evidence="12 13">
    <name type="scientific">Azonexus hydrophilus</name>
    <dbReference type="NCBI Taxonomy" id="418702"/>
    <lineage>
        <taxon>Bacteria</taxon>
        <taxon>Pseudomonadati</taxon>
        <taxon>Pseudomonadota</taxon>
        <taxon>Betaproteobacteria</taxon>
        <taxon>Rhodocyclales</taxon>
        <taxon>Azonexaceae</taxon>
        <taxon>Azonexus</taxon>
    </lineage>
</organism>
<evidence type="ECO:0000256" key="8">
    <source>
        <dbReference type="ARBA" id="ARBA00060041"/>
    </source>
</evidence>
<evidence type="ECO:0000256" key="1">
    <source>
        <dbReference type="ARBA" id="ARBA00004651"/>
    </source>
</evidence>
<dbReference type="STRING" id="418702.BJN45_03915"/>
<keyword evidence="3 10" id="KW-0812">Transmembrane</keyword>
<dbReference type="PRINTS" id="PR01806">
    <property type="entry name" value="VIRFACTRMVIN"/>
</dbReference>
<feature type="transmembrane region" description="Helical" evidence="10">
    <location>
        <begin position="415"/>
        <end position="433"/>
    </location>
</feature>
<evidence type="ECO:0000256" key="7">
    <source>
        <dbReference type="ARBA" id="ARBA00023136"/>
    </source>
</evidence>
<keyword evidence="2 10" id="KW-1003">Cell membrane</keyword>
<feature type="transmembrane region" description="Helical" evidence="10">
    <location>
        <begin position="188"/>
        <end position="208"/>
    </location>
</feature>
<feature type="transmembrane region" description="Helical" evidence="10">
    <location>
        <begin position="358"/>
        <end position="378"/>
    </location>
</feature>
<comment type="subcellular location">
    <subcellularLocation>
        <location evidence="10">Cell inner membrane</location>
        <topology evidence="10">Multi-pass membrane protein</topology>
    </subcellularLocation>
    <subcellularLocation>
        <location evidence="1">Cell membrane</location>
        <topology evidence="1">Multi-pass membrane protein</topology>
    </subcellularLocation>
</comment>
<evidence type="ECO:0000256" key="2">
    <source>
        <dbReference type="ARBA" id="ARBA00022475"/>
    </source>
</evidence>
<dbReference type="UniPathway" id="UPA00219"/>
<feature type="transmembrane region" description="Helical" evidence="10">
    <location>
        <begin position="31"/>
        <end position="51"/>
    </location>
</feature>
<dbReference type="GO" id="GO:0005886">
    <property type="term" value="C:plasma membrane"/>
    <property type="evidence" value="ECO:0007669"/>
    <property type="project" value="UniProtKB-SubCell"/>
</dbReference>
<dbReference type="PIRSF" id="PIRSF002869">
    <property type="entry name" value="MviN"/>
    <property type="match status" value="1"/>
</dbReference>
<feature type="transmembrane region" description="Helical" evidence="10">
    <location>
        <begin position="317"/>
        <end position="346"/>
    </location>
</feature>
<dbReference type="OrthoDB" id="9816572at2"/>
<evidence type="ECO:0000256" key="6">
    <source>
        <dbReference type="ARBA" id="ARBA00022989"/>
    </source>
</evidence>
<evidence type="ECO:0000256" key="9">
    <source>
        <dbReference type="ARBA" id="ARBA00061532"/>
    </source>
</evidence>
<feature type="transmembrane region" description="Helical" evidence="10">
    <location>
        <begin position="278"/>
        <end position="296"/>
    </location>
</feature>
<dbReference type="Proteomes" id="UP000187526">
    <property type="component" value="Unassembled WGS sequence"/>
</dbReference>
<gene>
    <name evidence="10" type="primary">murJ</name>
    <name evidence="12" type="ORF">BJN45_03915</name>
</gene>
<name>A0A1R1IDB1_9RHOO</name>
<evidence type="ECO:0000313" key="12">
    <source>
        <dbReference type="EMBL" id="OMG56763.1"/>
    </source>
</evidence>
<feature type="transmembrane region" description="Helical" evidence="10">
    <location>
        <begin position="161"/>
        <end position="182"/>
    </location>
</feature>
<dbReference type="CDD" id="cd13123">
    <property type="entry name" value="MATE_MurJ_like"/>
    <property type="match status" value="1"/>
</dbReference>
<sequence length="516" mass="56137">MNLLRALVTVSGMTLLSRILGFVRDFVIARAFGAGAATDAFFVAFKLPNLLRRMFAEGAFSQAFVPILGEYKNQRTPEDTRTLVDHVASLLAIALFFITAIGVAAAPLLVWLSAPGFAADADKFELTVALTRVTFPYILFMSLVALAGGILNTWSRFALPAFTPVLLNLSFIGMALFAVPYFEPPIMALAWAVFIGGLLQLLIQIPALRRISMLPRPSINWRAAWADPGVRRVSTLMLPALLGVSVSQISLLINTIFASFLQTGSVSWLYYADRLMEFPSGLLGAALGTILLPSLSRCHARQDFAEYSRLLDWGLRLTFLLAAPAALALAILAVPLITTLFFHGAFTAHDVLQTRQALVAYSLGLLGLILVKVLAPGFYARQNIRTPVKIALISLAATQAMNLAFVGWIAHAGLALSIGLAACLNAGLLYRGLRQANIYQPQSGWMAFFIKLTVAMLIMGGALWFAMGPAENWLSSTLTARILHLGWLVVLGATAYFATLWLLGFRLRDFTRRAAE</sequence>
<accession>A0A1R1IDB1</accession>
<evidence type="ECO:0000256" key="3">
    <source>
        <dbReference type="ARBA" id="ARBA00022692"/>
    </source>
</evidence>
<keyword evidence="5 10" id="KW-0573">Peptidoglycan synthesis</keyword>
<evidence type="ECO:0000256" key="10">
    <source>
        <dbReference type="HAMAP-Rule" id="MF_02078"/>
    </source>
</evidence>
<evidence type="ECO:0000256" key="11">
    <source>
        <dbReference type="PIRNR" id="PIRNR002869"/>
    </source>
</evidence>
<comment type="function">
    <text evidence="8 10 11">Involved in peptidoglycan biosynthesis. Transports lipid-linked peptidoglycan precursors from the inner to the outer leaflet of the cytoplasmic membrane.</text>
</comment>
<keyword evidence="13" id="KW-1185">Reference proteome</keyword>
<feature type="transmembrane region" description="Helical" evidence="10">
    <location>
        <begin position="445"/>
        <end position="465"/>
    </location>
</feature>
<dbReference type="InterPro" id="IPR051050">
    <property type="entry name" value="Lipid_II_flippase_MurJ/MviN"/>
</dbReference>
<comment type="similarity">
    <text evidence="9 10 11">Belongs to the MurJ/MviN family.</text>
</comment>
<comment type="caution">
    <text evidence="12">The sequence shown here is derived from an EMBL/GenBank/DDBJ whole genome shotgun (WGS) entry which is preliminary data.</text>
</comment>
<dbReference type="AlphaFoldDB" id="A0A1R1IDB1"/>